<feature type="region of interest" description="Disordered" evidence="1">
    <location>
        <begin position="170"/>
        <end position="241"/>
    </location>
</feature>
<evidence type="ECO:0000259" key="2">
    <source>
        <dbReference type="PROSITE" id="PS50943"/>
    </source>
</evidence>
<feature type="compositionally biased region" description="Basic and acidic residues" evidence="1">
    <location>
        <begin position="230"/>
        <end position="241"/>
    </location>
</feature>
<dbReference type="PROSITE" id="PS50943">
    <property type="entry name" value="HTH_CROC1"/>
    <property type="match status" value="1"/>
</dbReference>
<gene>
    <name evidence="3" type="ORF">FHR38_004488</name>
</gene>
<keyword evidence="4" id="KW-1185">Reference proteome</keyword>
<dbReference type="Gene3D" id="1.10.260.40">
    <property type="entry name" value="lambda repressor-like DNA-binding domains"/>
    <property type="match status" value="1"/>
</dbReference>
<protein>
    <submittedName>
        <fullName evidence="3">Transcriptional regulator with XRE-family HTH domain</fullName>
    </submittedName>
</protein>
<dbReference type="SUPFAM" id="SSF47413">
    <property type="entry name" value="lambda repressor-like DNA-binding domains"/>
    <property type="match status" value="1"/>
</dbReference>
<reference evidence="3 4" key="1">
    <citation type="submission" date="2020-08" db="EMBL/GenBank/DDBJ databases">
        <title>Sequencing the genomes of 1000 actinobacteria strains.</title>
        <authorList>
            <person name="Klenk H.-P."/>
        </authorList>
    </citation>
    <scope>NUCLEOTIDE SEQUENCE [LARGE SCALE GENOMIC DNA]</scope>
    <source>
        <strain evidence="3 4">DSM 45886</strain>
    </source>
</reference>
<feature type="domain" description="HTH cro/C1-type" evidence="2">
    <location>
        <begin position="1"/>
        <end position="47"/>
    </location>
</feature>
<sequence length="241" mass="25751">MTQQVFANRIGKSKSWVDKVERGVRQLERLSVIEAVAEALGVTPEILLTRPARQPKSIEDVAGAVEQVGAALACYDSPGAGVDEHQPPPSVAAQLAYAWTAYQHADHPQVLRMLPDLLHDARTLAATTGPAHTLDLLVQVHRLAAHLLVKLGEPNLAWLAADRAIATAAGNPHRARDDSTGSGAPHPQPRPAGDGRQHHRRTPAHPAAIPQARAGRPGPGRDSAGRSRSLGRDLPGRDRRP</sequence>
<evidence type="ECO:0000313" key="4">
    <source>
        <dbReference type="Proteomes" id="UP000578819"/>
    </source>
</evidence>
<organism evidence="3 4">
    <name type="scientific">Micromonospora polyrhachis</name>
    <dbReference type="NCBI Taxonomy" id="1282883"/>
    <lineage>
        <taxon>Bacteria</taxon>
        <taxon>Bacillati</taxon>
        <taxon>Actinomycetota</taxon>
        <taxon>Actinomycetes</taxon>
        <taxon>Micromonosporales</taxon>
        <taxon>Micromonosporaceae</taxon>
        <taxon>Micromonospora</taxon>
    </lineage>
</organism>
<accession>A0A7W7WR62</accession>
<evidence type="ECO:0000256" key="1">
    <source>
        <dbReference type="SAM" id="MobiDB-lite"/>
    </source>
</evidence>
<dbReference type="Proteomes" id="UP000578819">
    <property type="component" value="Unassembled WGS sequence"/>
</dbReference>
<comment type="caution">
    <text evidence="3">The sequence shown here is derived from an EMBL/GenBank/DDBJ whole genome shotgun (WGS) entry which is preliminary data.</text>
</comment>
<evidence type="ECO:0000313" key="3">
    <source>
        <dbReference type="EMBL" id="MBB4960755.1"/>
    </source>
</evidence>
<proteinExistence type="predicted"/>
<dbReference type="InterPro" id="IPR010982">
    <property type="entry name" value="Lambda_DNA-bd_dom_sf"/>
</dbReference>
<dbReference type="Pfam" id="PF13560">
    <property type="entry name" value="HTH_31"/>
    <property type="match status" value="1"/>
</dbReference>
<dbReference type="GO" id="GO:0003677">
    <property type="term" value="F:DNA binding"/>
    <property type="evidence" value="ECO:0007669"/>
    <property type="project" value="InterPro"/>
</dbReference>
<dbReference type="AlphaFoldDB" id="A0A7W7WR62"/>
<name>A0A7W7WR62_9ACTN</name>
<dbReference type="CDD" id="cd00093">
    <property type="entry name" value="HTH_XRE"/>
    <property type="match status" value="1"/>
</dbReference>
<dbReference type="InterPro" id="IPR001387">
    <property type="entry name" value="Cro/C1-type_HTH"/>
</dbReference>
<dbReference type="EMBL" id="JACHJW010000001">
    <property type="protein sequence ID" value="MBB4960755.1"/>
    <property type="molecule type" value="Genomic_DNA"/>
</dbReference>